<sequence>MKSRNLAEKRLILYSVVKEITKYRRKAINTLQHCKGKVETYALQRKESRKIVKVEQQQRSKNVQKIVG</sequence>
<dbReference type="Proteomes" id="UP000259221">
    <property type="component" value="Unassembled WGS sequence"/>
</dbReference>
<dbReference type="EMBL" id="LRTV01000002">
    <property type="protein sequence ID" value="RFD79948.1"/>
    <property type="molecule type" value="Genomic_DNA"/>
</dbReference>
<proteinExistence type="predicted"/>
<gene>
    <name evidence="1" type="ORF">AXE77_06150</name>
</gene>
<accession>A0A3E1J172</accession>
<name>A0A3E1J172_GARVA</name>
<comment type="caution">
    <text evidence="1">The sequence shown here is derived from an EMBL/GenBank/DDBJ whole genome shotgun (WGS) entry which is preliminary data.</text>
</comment>
<organism evidence="1 2">
    <name type="scientific">Gardnerella vaginalis</name>
    <dbReference type="NCBI Taxonomy" id="2702"/>
    <lineage>
        <taxon>Bacteria</taxon>
        <taxon>Bacillati</taxon>
        <taxon>Actinomycetota</taxon>
        <taxon>Actinomycetes</taxon>
        <taxon>Bifidobacteriales</taxon>
        <taxon>Bifidobacteriaceae</taxon>
        <taxon>Gardnerella</taxon>
    </lineage>
</organism>
<evidence type="ECO:0000313" key="1">
    <source>
        <dbReference type="EMBL" id="RFD79948.1"/>
    </source>
</evidence>
<reference evidence="1 2" key="1">
    <citation type="submission" date="2016-02" db="EMBL/GenBank/DDBJ databases">
        <authorList>
            <person name="Alioto T."/>
            <person name="Alioto T."/>
        </authorList>
    </citation>
    <scope>NUCLEOTIDE SEQUENCE [LARGE SCALE GENOMIC DNA]</scope>
    <source>
        <strain evidence="1 2">NR010</strain>
    </source>
</reference>
<evidence type="ECO:0000313" key="2">
    <source>
        <dbReference type="Proteomes" id="UP000259221"/>
    </source>
</evidence>
<protein>
    <submittedName>
        <fullName evidence="1">Uncharacterized protein</fullName>
    </submittedName>
</protein>
<dbReference type="AlphaFoldDB" id="A0A3E1J172"/>